<feature type="transmembrane region" description="Helical" evidence="1">
    <location>
        <begin position="105"/>
        <end position="124"/>
    </location>
</feature>
<feature type="transmembrane region" description="Helical" evidence="1">
    <location>
        <begin position="136"/>
        <end position="155"/>
    </location>
</feature>
<dbReference type="STRING" id="1232681.ADIS_2740"/>
<accession>R7ZS89</accession>
<proteinExistence type="predicted"/>
<dbReference type="EMBL" id="AQHR01000073">
    <property type="protein sequence ID" value="EON76869.1"/>
    <property type="molecule type" value="Genomic_DNA"/>
</dbReference>
<evidence type="ECO:0000313" key="3">
    <source>
        <dbReference type="Proteomes" id="UP000013909"/>
    </source>
</evidence>
<name>R7ZS89_9BACT</name>
<evidence type="ECO:0000313" key="2">
    <source>
        <dbReference type="EMBL" id="EON76869.1"/>
    </source>
</evidence>
<keyword evidence="1" id="KW-0472">Membrane</keyword>
<dbReference type="Proteomes" id="UP000013909">
    <property type="component" value="Unassembled WGS sequence"/>
</dbReference>
<keyword evidence="3" id="KW-1185">Reference proteome</keyword>
<dbReference type="AlphaFoldDB" id="R7ZS89"/>
<keyword evidence="1" id="KW-1133">Transmembrane helix</keyword>
<gene>
    <name evidence="2" type="ORF">ADIS_2740</name>
</gene>
<organism evidence="2 3">
    <name type="scientific">Lunatimonas lonarensis</name>
    <dbReference type="NCBI Taxonomy" id="1232681"/>
    <lineage>
        <taxon>Bacteria</taxon>
        <taxon>Pseudomonadati</taxon>
        <taxon>Bacteroidota</taxon>
        <taxon>Cytophagia</taxon>
        <taxon>Cytophagales</taxon>
        <taxon>Cyclobacteriaceae</taxon>
    </lineage>
</organism>
<reference evidence="2 3" key="1">
    <citation type="submission" date="2013-02" db="EMBL/GenBank/DDBJ databases">
        <title>A novel strain isolated from Lonar lake, Maharashtra, India.</title>
        <authorList>
            <person name="Singh A."/>
        </authorList>
    </citation>
    <scope>NUCLEOTIDE SEQUENCE [LARGE SCALE GENOMIC DNA]</scope>
    <source>
        <strain evidence="2 3">AK24</strain>
    </source>
</reference>
<evidence type="ECO:0000256" key="1">
    <source>
        <dbReference type="SAM" id="Phobius"/>
    </source>
</evidence>
<sequence length="271" mass="30220">MEFGIEEEVFLADSLLIREKLLAYVDEKTVEMAIALNLTSELAEIVTKGIEPGQEQALKSKVMGSVLKMNLELHSLMSAIDCEEEKSEQVASFVERELRKKERNLTVAAIVTGALVGVGTGIMLAANNSGNDLPEYLGIAGGLTEVFLGLSILRLDRKVMIQHTKNILRDVYLSDSRPSYFPPAVWYYFNSQNRNEAGISLKEQLVDRWNTFNSTDESLSLLISNGGAYSPDMLKSRSEMLDQLESQIALISKDLLYFLSRVEALIYPLKS</sequence>
<protein>
    <submittedName>
        <fullName evidence="2">Uncharacterized protein</fullName>
    </submittedName>
</protein>
<keyword evidence="1" id="KW-0812">Transmembrane</keyword>
<comment type="caution">
    <text evidence="2">The sequence shown here is derived from an EMBL/GenBank/DDBJ whole genome shotgun (WGS) entry which is preliminary data.</text>
</comment>